<dbReference type="Pfam" id="PF13424">
    <property type="entry name" value="TPR_12"/>
    <property type="match status" value="1"/>
</dbReference>
<name>A0A1G8CVG5_9ACTN</name>
<organism evidence="1 2">
    <name type="scientific">Sinosporangium album</name>
    <dbReference type="NCBI Taxonomy" id="504805"/>
    <lineage>
        <taxon>Bacteria</taxon>
        <taxon>Bacillati</taxon>
        <taxon>Actinomycetota</taxon>
        <taxon>Actinomycetes</taxon>
        <taxon>Streptosporangiales</taxon>
        <taxon>Streptosporangiaceae</taxon>
        <taxon>Sinosporangium</taxon>
    </lineage>
</organism>
<dbReference type="Gene3D" id="1.25.40.10">
    <property type="entry name" value="Tetratricopeptide repeat domain"/>
    <property type="match status" value="1"/>
</dbReference>
<accession>A0A1G8CVG5</accession>
<dbReference type="Proteomes" id="UP000198923">
    <property type="component" value="Unassembled WGS sequence"/>
</dbReference>
<dbReference type="EMBL" id="FNCN01000017">
    <property type="protein sequence ID" value="SDH49456.1"/>
    <property type="molecule type" value="Genomic_DNA"/>
</dbReference>
<dbReference type="RefSeq" id="WP_176955530.1">
    <property type="nucleotide sequence ID" value="NZ_FNCN01000017.1"/>
</dbReference>
<dbReference type="SUPFAM" id="SSF48452">
    <property type="entry name" value="TPR-like"/>
    <property type="match status" value="1"/>
</dbReference>
<evidence type="ECO:0000313" key="1">
    <source>
        <dbReference type="EMBL" id="SDH49456.1"/>
    </source>
</evidence>
<protein>
    <submittedName>
        <fullName evidence="1">Tetratricopeptide repeat-containing protein</fullName>
    </submittedName>
</protein>
<gene>
    <name evidence="1" type="ORF">SAMN05421505_1172</name>
</gene>
<keyword evidence="2" id="KW-1185">Reference proteome</keyword>
<sequence length="328" mass="35258">MPDFAIKGYELLTAATRMDLVVHPGRWRVSDLYETVTDQEAAFATRREALDWGRSEWPVLTAVVFRAHVRGSFDLSWQMAEALWGLILYTKPREWLGVYEAGAASARKGSVPLALPRMLLGQSSALQHAGRANEAIDLAEESLGRARDLGHPLSEAAALAALGGLYLRDQQGKGSAAELFEAARDIHRSEGRPRGVALMTRYLGETALKLGRADEAADRFTEALGLFAAEGDDYNTARVKTLLGQMHLAGSRPDEARTLLEEALKTAAQIGAAHQEATIRLGLADVCEATGDTEGAAEHLEAALSGLSEMGSAKADAVAARLERLRAA</sequence>
<dbReference type="STRING" id="504805.SAMN05421505_1172"/>
<dbReference type="InterPro" id="IPR011990">
    <property type="entry name" value="TPR-like_helical_dom_sf"/>
</dbReference>
<reference evidence="1 2" key="1">
    <citation type="submission" date="2016-10" db="EMBL/GenBank/DDBJ databases">
        <authorList>
            <person name="de Groot N.N."/>
        </authorList>
    </citation>
    <scope>NUCLEOTIDE SEQUENCE [LARGE SCALE GENOMIC DNA]</scope>
    <source>
        <strain evidence="1 2">CPCC 201354</strain>
    </source>
</reference>
<dbReference type="PANTHER" id="PTHR47691">
    <property type="entry name" value="REGULATOR-RELATED"/>
    <property type="match status" value="1"/>
</dbReference>
<dbReference type="PANTHER" id="PTHR47691:SF3">
    <property type="entry name" value="HTH-TYPE TRANSCRIPTIONAL REGULATOR RV0890C-RELATED"/>
    <property type="match status" value="1"/>
</dbReference>
<evidence type="ECO:0000313" key="2">
    <source>
        <dbReference type="Proteomes" id="UP000198923"/>
    </source>
</evidence>
<dbReference type="AlphaFoldDB" id="A0A1G8CVG5"/>
<proteinExistence type="predicted"/>